<accession>A0A2P2NT43</accession>
<name>A0A2P2NT43_RHIMU</name>
<organism evidence="1">
    <name type="scientific">Rhizophora mucronata</name>
    <name type="common">Asiatic mangrove</name>
    <dbReference type="NCBI Taxonomy" id="61149"/>
    <lineage>
        <taxon>Eukaryota</taxon>
        <taxon>Viridiplantae</taxon>
        <taxon>Streptophyta</taxon>
        <taxon>Embryophyta</taxon>
        <taxon>Tracheophyta</taxon>
        <taxon>Spermatophyta</taxon>
        <taxon>Magnoliopsida</taxon>
        <taxon>eudicotyledons</taxon>
        <taxon>Gunneridae</taxon>
        <taxon>Pentapetalae</taxon>
        <taxon>rosids</taxon>
        <taxon>fabids</taxon>
        <taxon>Malpighiales</taxon>
        <taxon>Rhizophoraceae</taxon>
        <taxon>Rhizophora</taxon>
    </lineage>
</organism>
<protein>
    <submittedName>
        <fullName evidence="1">Uncharacterized protein</fullName>
    </submittedName>
</protein>
<evidence type="ECO:0000313" key="1">
    <source>
        <dbReference type="EMBL" id="MBX45682.1"/>
    </source>
</evidence>
<dbReference type="AlphaFoldDB" id="A0A2P2NT43"/>
<dbReference type="EMBL" id="GGEC01065198">
    <property type="protein sequence ID" value="MBX45682.1"/>
    <property type="molecule type" value="Transcribed_RNA"/>
</dbReference>
<sequence length="18" mass="2170">MIENYIVKQAKIWIFGCL</sequence>
<proteinExistence type="predicted"/>
<reference evidence="1" key="1">
    <citation type="submission" date="2018-02" db="EMBL/GenBank/DDBJ databases">
        <title>Rhizophora mucronata_Transcriptome.</title>
        <authorList>
            <person name="Meera S.P."/>
            <person name="Sreeshan A."/>
            <person name="Augustine A."/>
        </authorList>
    </citation>
    <scope>NUCLEOTIDE SEQUENCE</scope>
    <source>
        <tissue evidence="1">Leaf</tissue>
    </source>
</reference>